<dbReference type="InterPro" id="IPR009057">
    <property type="entry name" value="Homeodomain-like_sf"/>
</dbReference>
<feature type="transmembrane region" description="Helical" evidence="4">
    <location>
        <begin position="41"/>
        <end position="61"/>
    </location>
</feature>
<dbReference type="GO" id="GO:0003700">
    <property type="term" value="F:DNA-binding transcription factor activity"/>
    <property type="evidence" value="ECO:0007669"/>
    <property type="project" value="InterPro"/>
</dbReference>
<dbReference type="EMBL" id="NPEF02000016">
    <property type="protein sequence ID" value="MDV6236761.1"/>
    <property type="molecule type" value="Genomic_DNA"/>
</dbReference>
<evidence type="ECO:0000256" key="4">
    <source>
        <dbReference type="SAM" id="Phobius"/>
    </source>
</evidence>
<organism evidence="6 7">
    <name type="scientific">Leptospira ellisii</name>
    <dbReference type="NCBI Taxonomy" id="2023197"/>
    <lineage>
        <taxon>Bacteria</taxon>
        <taxon>Pseudomonadati</taxon>
        <taxon>Spirochaetota</taxon>
        <taxon>Spirochaetia</taxon>
        <taxon>Leptospirales</taxon>
        <taxon>Leptospiraceae</taxon>
        <taxon>Leptospira</taxon>
    </lineage>
</organism>
<dbReference type="SUPFAM" id="SSF46689">
    <property type="entry name" value="Homeodomain-like"/>
    <property type="match status" value="1"/>
</dbReference>
<keyword evidence="4" id="KW-0472">Membrane</keyword>
<dbReference type="PROSITE" id="PS01124">
    <property type="entry name" value="HTH_ARAC_FAMILY_2"/>
    <property type="match status" value="1"/>
</dbReference>
<feature type="domain" description="HTH araC/xylS-type" evidence="5">
    <location>
        <begin position="298"/>
        <end position="396"/>
    </location>
</feature>
<dbReference type="PANTHER" id="PTHR43280:SF29">
    <property type="entry name" value="ARAC-FAMILY TRANSCRIPTIONAL REGULATOR"/>
    <property type="match status" value="1"/>
</dbReference>
<dbReference type="SMART" id="SM00342">
    <property type="entry name" value="HTH_ARAC"/>
    <property type="match status" value="1"/>
</dbReference>
<sequence length="398" mass="45258">MRLLTWIFSDENRVSGFKTPVAPPHGMEPVFEENFLIHPDLGSFVIGAGLVQSLLLAFFFLNLNRRGKRSSLLGWAFLFLALLFSIAFVFQSGIIFQFPYISRVGYPLGALAAPLFSVALRRYFGYPKDHRIWNWVFFAVPVLMFSYSVPHYLLSADEKLAYILRERIQPHPECTVLGLITLLSNVAVFVRIYYRLGVLKEEFSETVFSEIALFRRFVSICIFLLIASVLLFAALPGVRSETLSNAALSLWVIGFAWFRVYSENVKETAETADATEKGKYRKSLLSEEAVSEIGGRIFQILNQEEFYLDPESDLASLARKLGLSIHTVSQAIGRHFGKSFLELCRELRIEKSKRLLLDTDHPVLRVGLDAGFNSKTSFLRAFKEETGMTPTSFRETQR</sequence>
<dbReference type="RefSeq" id="WP_243401817.1">
    <property type="nucleotide sequence ID" value="NZ_NPEF02000016.1"/>
</dbReference>
<comment type="caution">
    <text evidence="6">The sequence shown here is derived from an EMBL/GenBank/DDBJ whole genome shotgun (WGS) entry which is preliminary data.</text>
</comment>
<evidence type="ECO:0000313" key="6">
    <source>
        <dbReference type="EMBL" id="MDV6236761.1"/>
    </source>
</evidence>
<dbReference type="PROSITE" id="PS00041">
    <property type="entry name" value="HTH_ARAC_FAMILY_1"/>
    <property type="match status" value="1"/>
</dbReference>
<evidence type="ECO:0000259" key="5">
    <source>
        <dbReference type="PROSITE" id="PS01124"/>
    </source>
</evidence>
<dbReference type="InterPro" id="IPR018060">
    <property type="entry name" value="HTH_AraC"/>
</dbReference>
<keyword evidence="4" id="KW-1133">Transmembrane helix</keyword>
<feature type="transmembrane region" description="Helical" evidence="4">
    <location>
        <begin position="217"/>
        <end position="237"/>
    </location>
</feature>
<dbReference type="Gene3D" id="1.10.10.60">
    <property type="entry name" value="Homeodomain-like"/>
    <property type="match status" value="1"/>
</dbReference>
<reference evidence="6 7" key="1">
    <citation type="journal article" date="2018" name="Microb. Genom.">
        <title>Deciphering the unexplored Leptospira diversity from soils uncovers genomic evolution to virulence.</title>
        <authorList>
            <person name="Thibeaux R."/>
            <person name="Iraola G."/>
            <person name="Ferres I."/>
            <person name="Bierque E."/>
            <person name="Girault D."/>
            <person name="Soupe-Gilbert M.E."/>
            <person name="Picardeau M."/>
            <person name="Goarant C."/>
        </authorList>
    </citation>
    <scope>NUCLEOTIDE SEQUENCE [LARGE SCALE GENOMIC DNA]</scope>
    <source>
        <strain evidence="6 7">ATI7-C-A5</strain>
    </source>
</reference>
<keyword evidence="7" id="KW-1185">Reference proteome</keyword>
<feature type="transmembrane region" description="Helical" evidence="4">
    <location>
        <begin position="132"/>
        <end position="155"/>
    </location>
</feature>
<evidence type="ECO:0000256" key="2">
    <source>
        <dbReference type="ARBA" id="ARBA00023125"/>
    </source>
</evidence>
<feature type="transmembrane region" description="Helical" evidence="4">
    <location>
        <begin position="175"/>
        <end position="196"/>
    </location>
</feature>
<name>A0AAE4QQH8_9LEPT</name>
<gene>
    <name evidence="6" type="ORF">CH379_014125</name>
</gene>
<keyword evidence="1" id="KW-0805">Transcription regulation</keyword>
<dbReference type="GO" id="GO:0043565">
    <property type="term" value="F:sequence-specific DNA binding"/>
    <property type="evidence" value="ECO:0007669"/>
    <property type="project" value="InterPro"/>
</dbReference>
<proteinExistence type="predicted"/>
<evidence type="ECO:0000256" key="1">
    <source>
        <dbReference type="ARBA" id="ARBA00023015"/>
    </source>
</evidence>
<feature type="transmembrane region" description="Helical" evidence="4">
    <location>
        <begin position="104"/>
        <end position="120"/>
    </location>
</feature>
<feature type="transmembrane region" description="Helical" evidence="4">
    <location>
        <begin position="73"/>
        <end position="98"/>
    </location>
</feature>
<dbReference type="AlphaFoldDB" id="A0AAE4QQH8"/>
<protein>
    <submittedName>
        <fullName evidence="6">Helix-turn-helix domain-containing protein</fullName>
    </submittedName>
</protein>
<dbReference type="PANTHER" id="PTHR43280">
    <property type="entry name" value="ARAC-FAMILY TRANSCRIPTIONAL REGULATOR"/>
    <property type="match status" value="1"/>
</dbReference>
<accession>A0AAE4QQH8</accession>
<dbReference type="InterPro" id="IPR018062">
    <property type="entry name" value="HTH_AraC-typ_CS"/>
</dbReference>
<evidence type="ECO:0000313" key="7">
    <source>
        <dbReference type="Proteomes" id="UP000232122"/>
    </source>
</evidence>
<dbReference type="Proteomes" id="UP000232122">
    <property type="component" value="Unassembled WGS sequence"/>
</dbReference>
<keyword evidence="3" id="KW-0804">Transcription</keyword>
<dbReference type="Pfam" id="PF12833">
    <property type="entry name" value="HTH_18"/>
    <property type="match status" value="1"/>
</dbReference>
<keyword evidence="4" id="KW-0812">Transmembrane</keyword>
<keyword evidence="2" id="KW-0238">DNA-binding</keyword>
<evidence type="ECO:0000256" key="3">
    <source>
        <dbReference type="ARBA" id="ARBA00023163"/>
    </source>
</evidence>